<organism evidence="2 3">
    <name type="scientific">Ancylostoma caninum</name>
    <name type="common">Dog hookworm</name>
    <dbReference type="NCBI Taxonomy" id="29170"/>
    <lineage>
        <taxon>Eukaryota</taxon>
        <taxon>Metazoa</taxon>
        <taxon>Ecdysozoa</taxon>
        <taxon>Nematoda</taxon>
        <taxon>Chromadorea</taxon>
        <taxon>Rhabditida</taxon>
        <taxon>Rhabditina</taxon>
        <taxon>Rhabditomorpha</taxon>
        <taxon>Strongyloidea</taxon>
        <taxon>Ancylostomatidae</taxon>
        <taxon>Ancylostomatinae</taxon>
        <taxon>Ancylostoma</taxon>
    </lineage>
</organism>
<dbReference type="Proteomes" id="UP000252519">
    <property type="component" value="Unassembled WGS sequence"/>
</dbReference>
<evidence type="ECO:0000313" key="3">
    <source>
        <dbReference type="Proteomes" id="UP000252519"/>
    </source>
</evidence>
<evidence type="ECO:0000313" key="2">
    <source>
        <dbReference type="EMBL" id="RCN49795.1"/>
    </source>
</evidence>
<feature type="chain" id="PRO_5016628473" evidence="1">
    <location>
        <begin position="19"/>
        <end position="87"/>
    </location>
</feature>
<dbReference type="AlphaFoldDB" id="A0A368H3D9"/>
<evidence type="ECO:0000256" key="1">
    <source>
        <dbReference type="SAM" id="SignalP"/>
    </source>
</evidence>
<feature type="signal peptide" evidence="1">
    <location>
        <begin position="1"/>
        <end position="18"/>
    </location>
</feature>
<reference evidence="2 3" key="1">
    <citation type="submission" date="2014-10" db="EMBL/GenBank/DDBJ databases">
        <title>Draft genome of the hookworm Ancylostoma caninum.</title>
        <authorList>
            <person name="Mitreva M."/>
        </authorList>
    </citation>
    <scope>NUCLEOTIDE SEQUENCE [LARGE SCALE GENOMIC DNA]</scope>
    <source>
        <strain evidence="2 3">Baltimore</strain>
    </source>
</reference>
<accession>A0A368H3D9</accession>
<keyword evidence="3" id="KW-1185">Reference proteome</keyword>
<gene>
    <name evidence="2" type="ORF">ANCCAN_04038</name>
</gene>
<protein>
    <submittedName>
        <fullName evidence="2">Uncharacterized protein</fullName>
    </submittedName>
</protein>
<proteinExistence type="predicted"/>
<comment type="caution">
    <text evidence="2">The sequence shown here is derived from an EMBL/GenBank/DDBJ whole genome shotgun (WGS) entry which is preliminary data.</text>
</comment>
<keyword evidence="1" id="KW-0732">Signal</keyword>
<dbReference type="EMBL" id="JOJR01000029">
    <property type="protein sequence ID" value="RCN49795.1"/>
    <property type="molecule type" value="Genomic_DNA"/>
</dbReference>
<name>A0A368H3D9_ANCCA</name>
<sequence>MGPTTIIWLLTLVATVLSAPYRASYDSMMGYGQYGAMGGMGSPYGMGYPGMMGMGSPFSPGGLYGGGIGGVGSPLGMGLGTSSYFKK</sequence>